<dbReference type="Pfam" id="PF13426">
    <property type="entry name" value="PAS_9"/>
    <property type="match status" value="3"/>
</dbReference>
<dbReference type="CDD" id="cd00130">
    <property type="entry name" value="PAS"/>
    <property type="match status" value="4"/>
</dbReference>
<feature type="non-terminal residue" evidence="3">
    <location>
        <position position="424"/>
    </location>
</feature>
<accession>X0SLK9</accession>
<dbReference type="PROSITE" id="PS50112">
    <property type="entry name" value="PAS"/>
    <property type="match status" value="4"/>
</dbReference>
<feature type="non-terminal residue" evidence="3">
    <location>
        <position position="1"/>
    </location>
</feature>
<evidence type="ECO:0000259" key="2">
    <source>
        <dbReference type="PROSITE" id="PS50113"/>
    </source>
</evidence>
<dbReference type="Gene3D" id="3.30.450.20">
    <property type="entry name" value="PAS domain"/>
    <property type="match status" value="4"/>
</dbReference>
<organism evidence="3">
    <name type="scientific">marine sediment metagenome</name>
    <dbReference type="NCBI Taxonomy" id="412755"/>
    <lineage>
        <taxon>unclassified sequences</taxon>
        <taxon>metagenomes</taxon>
        <taxon>ecological metagenomes</taxon>
    </lineage>
</organism>
<protein>
    <recommendedName>
        <fullName evidence="4">PAS domain S-box protein</fullName>
    </recommendedName>
</protein>
<dbReference type="InterPro" id="IPR035965">
    <property type="entry name" value="PAS-like_dom_sf"/>
</dbReference>
<dbReference type="PROSITE" id="PS50113">
    <property type="entry name" value="PAC"/>
    <property type="match status" value="3"/>
</dbReference>
<dbReference type="InterPro" id="IPR000700">
    <property type="entry name" value="PAS-assoc_C"/>
</dbReference>
<reference evidence="3" key="1">
    <citation type="journal article" date="2014" name="Front. Microbiol.">
        <title>High frequency of phylogenetically diverse reductive dehalogenase-homologous genes in deep subseafloor sedimentary metagenomes.</title>
        <authorList>
            <person name="Kawai M."/>
            <person name="Futagami T."/>
            <person name="Toyoda A."/>
            <person name="Takaki Y."/>
            <person name="Nishi S."/>
            <person name="Hori S."/>
            <person name="Arai W."/>
            <person name="Tsubouchi T."/>
            <person name="Morono Y."/>
            <person name="Uchiyama I."/>
            <person name="Ito T."/>
            <person name="Fujiyama A."/>
            <person name="Inagaki F."/>
            <person name="Takami H."/>
        </authorList>
    </citation>
    <scope>NUCLEOTIDE SEQUENCE</scope>
    <source>
        <strain evidence="3">Expedition CK06-06</strain>
    </source>
</reference>
<feature type="domain" description="PAC" evidence="2">
    <location>
        <begin position="188"/>
        <end position="240"/>
    </location>
</feature>
<sequence>KSAIEQSIDGIAIGNDEGFTYVNKAYAAMHGYSPEEMIGMKVSNVYDPVFPEHPYDIYEQLSTQGAYRGETGRIRKDGTPFMAFQSSTATKFSGSKIRWAVTICKDVTEQKWAEEKIRTLSSAVEQSIDGIGIANDDEGFTYVNKAYAAMHGYSPEEMIGMNVLDVYDPEFREKAPDVFEQIRTQGSFQGEVRHIRKNETSFLTFQSITGMRFSGGKVQGGVSICKDVTEQKRTEERIKTLSSAVEQSIDGIATSDLEHRLTYVNKAFAAMHGYSPEEMIGMSAHDFLKEESLISLEEIRNNLDKHGSHICDMTHIRKDGTAFPAFESFTLLKDDDGKVIGPLAVCRDITQIKEAEEMLEESEERYRILFKDANDAIFIVDKETQVVLDANKQAERLIDCPRQEIIGIHQSELHPSFNEEWYEE</sequence>
<feature type="domain" description="PAS" evidence="1">
    <location>
        <begin position="362"/>
        <end position="424"/>
    </location>
</feature>
<dbReference type="InterPro" id="IPR001610">
    <property type="entry name" value="PAC"/>
</dbReference>
<feature type="domain" description="PAC" evidence="2">
    <location>
        <begin position="309"/>
        <end position="361"/>
    </location>
</feature>
<dbReference type="PANTHER" id="PTHR44757">
    <property type="entry name" value="DIGUANYLATE CYCLASE DGCP"/>
    <property type="match status" value="1"/>
</dbReference>
<dbReference type="NCBIfam" id="TIGR00229">
    <property type="entry name" value="sensory_box"/>
    <property type="match status" value="4"/>
</dbReference>
<evidence type="ECO:0000259" key="1">
    <source>
        <dbReference type="PROSITE" id="PS50112"/>
    </source>
</evidence>
<evidence type="ECO:0008006" key="4">
    <source>
        <dbReference type="Google" id="ProtNLM"/>
    </source>
</evidence>
<feature type="domain" description="PAC" evidence="2">
    <location>
        <begin position="67"/>
        <end position="119"/>
    </location>
</feature>
<dbReference type="PANTHER" id="PTHR44757:SF2">
    <property type="entry name" value="BIOFILM ARCHITECTURE MAINTENANCE PROTEIN MBAA"/>
    <property type="match status" value="1"/>
</dbReference>
<dbReference type="SMART" id="SM00091">
    <property type="entry name" value="PAS"/>
    <property type="match status" value="4"/>
</dbReference>
<gene>
    <name evidence="3" type="ORF">S01H1_11757</name>
</gene>
<dbReference type="SMART" id="SM00086">
    <property type="entry name" value="PAC"/>
    <property type="match status" value="3"/>
</dbReference>
<dbReference type="InterPro" id="IPR000014">
    <property type="entry name" value="PAS"/>
</dbReference>
<evidence type="ECO:0000313" key="3">
    <source>
        <dbReference type="EMBL" id="GAF81919.1"/>
    </source>
</evidence>
<dbReference type="Pfam" id="PF13188">
    <property type="entry name" value="PAS_8"/>
    <property type="match status" value="1"/>
</dbReference>
<dbReference type="SUPFAM" id="SSF55785">
    <property type="entry name" value="PYP-like sensor domain (PAS domain)"/>
    <property type="match status" value="4"/>
</dbReference>
<feature type="domain" description="PAS" evidence="1">
    <location>
        <begin position="19"/>
        <end position="70"/>
    </location>
</feature>
<feature type="domain" description="PAS" evidence="1">
    <location>
        <begin position="116"/>
        <end position="186"/>
    </location>
</feature>
<feature type="domain" description="PAS" evidence="1">
    <location>
        <begin position="237"/>
        <end position="307"/>
    </location>
</feature>
<comment type="caution">
    <text evidence="3">The sequence shown here is derived from an EMBL/GenBank/DDBJ whole genome shotgun (WGS) entry which is preliminary data.</text>
</comment>
<dbReference type="InterPro" id="IPR052155">
    <property type="entry name" value="Biofilm_reg_signaling"/>
</dbReference>
<dbReference type="AlphaFoldDB" id="X0SLK9"/>
<dbReference type="EMBL" id="BARS01006005">
    <property type="protein sequence ID" value="GAF81919.1"/>
    <property type="molecule type" value="Genomic_DNA"/>
</dbReference>
<proteinExistence type="predicted"/>
<name>X0SLK9_9ZZZZ</name>